<keyword evidence="2" id="KW-0012">Acyltransferase</keyword>
<evidence type="ECO:0000313" key="3">
    <source>
        <dbReference type="Proteomes" id="UP000315995"/>
    </source>
</evidence>
<reference evidence="2 3" key="1">
    <citation type="submission" date="2019-06" db="EMBL/GenBank/DDBJ databases">
        <title>Persicimonas caeni gen. nov., sp. nov., a predatory bacterium isolated from solar saltern.</title>
        <authorList>
            <person name="Wang S."/>
        </authorList>
    </citation>
    <scope>NUCLEOTIDE SEQUENCE [LARGE SCALE GENOMIC DNA]</scope>
    <source>
        <strain evidence="2 3">YN101</strain>
    </source>
</reference>
<protein>
    <submittedName>
        <fullName evidence="2">Acyltransferase family protein</fullName>
    </submittedName>
</protein>
<gene>
    <name evidence="2" type="ORF">FIV42_00175</name>
</gene>
<proteinExistence type="predicted"/>
<dbReference type="EMBL" id="CP041186">
    <property type="protein sequence ID" value="QDG49209.1"/>
    <property type="molecule type" value="Genomic_DNA"/>
</dbReference>
<accession>A0A5B8XXT6</accession>
<name>A0A4Y6PLW1_PERCE</name>
<feature type="domain" description="Phospholipid/glycerol acyltransferase" evidence="1">
    <location>
        <begin position="68"/>
        <end position="186"/>
    </location>
</feature>
<dbReference type="GO" id="GO:0016746">
    <property type="term" value="F:acyltransferase activity"/>
    <property type="evidence" value="ECO:0007669"/>
    <property type="project" value="UniProtKB-KW"/>
</dbReference>
<dbReference type="SMART" id="SM00563">
    <property type="entry name" value="PlsC"/>
    <property type="match status" value="1"/>
</dbReference>
<keyword evidence="2" id="KW-0808">Transferase</keyword>
<organism evidence="2 3">
    <name type="scientific">Persicimonas caeni</name>
    <dbReference type="NCBI Taxonomy" id="2292766"/>
    <lineage>
        <taxon>Bacteria</taxon>
        <taxon>Deltaproteobacteria</taxon>
        <taxon>Bradymonadales</taxon>
        <taxon>Bradymonadaceae</taxon>
        <taxon>Persicimonas</taxon>
    </lineage>
</organism>
<dbReference type="PANTHER" id="PTHR22753">
    <property type="entry name" value="TRANSMEMBRANE PROTEIN 68"/>
    <property type="match status" value="1"/>
</dbReference>
<sequence>MPLRFFVDEEVFERVRRLELPFNRYGLDPYGVSQKHLAQFYTLLGWLYRSYFTVRTHGVENVPEQGRAMVVGNHSGGVPVDGAMVIASLFFEMNPPRLAQGMVERFAQRWPVVSHWFSRVGQFTGLPEHALRMLEADRLLMVFPEGARGTGKLYKDRYQLVRFGTGFMRLALETNTPIVPFAFIGGEEALPTMFHLKRIAKLTGAPYIPVPPYLLPVPMPVHCEIYYGEPMHFEGDGTEADEVIERYVGQVKERIRQLIERGRAERRSIFGDGNPQLTSEDDTRQS</sequence>
<evidence type="ECO:0000259" key="1">
    <source>
        <dbReference type="SMART" id="SM00563"/>
    </source>
</evidence>
<dbReference type="Pfam" id="PF01553">
    <property type="entry name" value="Acyltransferase"/>
    <property type="match status" value="1"/>
</dbReference>
<dbReference type="OrthoDB" id="5241618at2"/>
<dbReference type="AlphaFoldDB" id="A0A4Y6PLW1"/>
<evidence type="ECO:0000313" key="2">
    <source>
        <dbReference type="EMBL" id="QDG49209.1"/>
    </source>
</evidence>
<dbReference type="Proteomes" id="UP000315995">
    <property type="component" value="Chromosome"/>
</dbReference>
<dbReference type="PANTHER" id="PTHR22753:SF14">
    <property type="entry name" value="MONOACYLGLYCEROL_DIACYLGLYCEROL O-ACYLTRANSFERASE"/>
    <property type="match status" value="1"/>
</dbReference>
<dbReference type="SUPFAM" id="SSF69593">
    <property type="entry name" value="Glycerol-3-phosphate (1)-acyltransferase"/>
    <property type="match status" value="1"/>
</dbReference>
<dbReference type="InterPro" id="IPR002123">
    <property type="entry name" value="Plipid/glycerol_acylTrfase"/>
</dbReference>
<dbReference type="RefSeq" id="WP_141195708.1">
    <property type="nucleotide sequence ID" value="NZ_CP041186.1"/>
</dbReference>
<dbReference type="GO" id="GO:0016020">
    <property type="term" value="C:membrane"/>
    <property type="evidence" value="ECO:0007669"/>
    <property type="project" value="TreeGrafter"/>
</dbReference>
<accession>A0A4Y6PLW1</accession>
<keyword evidence="3" id="KW-1185">Reference proteome</keyword>
<dbReference type="CDD" id="cd07987">
    <property type="entry name" value="LPLAT_MGAT-like"/>
    <property type="match status" value="1"/>
</dbReference>